<accession>A0A0E9QS02</accession>
<sequence length="63" mass="7174">MTVPKDTSSVWTLCALSKITCLRKPHTIIYPIIVYVLHCKLSVINCISKRARGKHDIYPKLCC</sequence>
<name>A0A0E9QS02_ANGAN</name>
<proteinExistence type="predicted"/>
<evidence type="ECO:0000313" key="2">
    <source>
        <dbReference type="EMBL" id="JAH18873.1"/>
    </source>
</evidence>
<keyword evidence="1" id="KW-1133">Transmembrane helix</keyword>
<organism evidence="2">
    <name type="scientific">Anguilla anguilla</name>
    <name type="common">European freshwater eel</name>
    <name type="synonym">Muraena anguilla</name>
    <dbReference type="NCBI Taxonomy" id="7936"/>
    <lineage>
        <taxon>Eukaryota</taxon>
        <taxon>Metazoa</taxon>
        <taxon>Chordata</taxon>
        <taxon>Craniata</taxon>
        <taxon>Vertebrata</taxon>
        <taxon>Euteleostomi</taxon>
        <taxon>Actinopterygii</taxon>
        <taxon>Neopterygii</taxon>
        <taxon>Teleostei</taxon>
        <taxon>Anguilliformes</taxon>
        <taxon>Anguillidae</taxon>
        <taxon>Anguilla</taxon>
    </lineage>
</organism>
<dbReference type="AlphaFoldDB" id="A0A0E9QS02"/>
<keyword evidence="1" id="KW-0812">Transmembrane</keyword>
<feature type="transmembrane region" description="Helical" evidence="1">
    <location>
        <begin position="28"/>
        <end position="47"/>
    </location>
</feature>
<reference evidence="2" key="1">
    <citation type="submission" date="2014-11" db="EMBL/GenBank/DDBJ databases">
        <authorList>
            <person name="Amaro Gonzalez C."/>
        </authorList>
    </citation>
    <scope>NUCLEOTIDE SEQUENCE</scope>
</reference>
<dbReference type="EMBL" id="GBXM01089704">
    <property type="protein sequence ID" value="JAH18873.1"/>
    <property type="molecule type" value="Transcribed_RNA"/>
</dbReference>
<keyword evidence="1" id="KW-0472">Membrane</keyword>
<protein>
    <submittedName>
        <fullName evidence="2">Uncharacterized protein</fullName>
    </submittedName>
</protein>
<reference evidence="2" key="2">
    <citation type="journal article" date="2015" name="Fish Shellfish Immunol.">
        <title>Early steps in the European eel (Anguilla anguilla)-Vibrio vulnificus interaction in the gills: Role of the RtxA13 toxin.</title>
        <authorList>
            <person name="Callol A."/>
            <person name="Pajuelo D."/>
            <person name="Ebbesson L."/>
            <person name="Teles M."/>
            <person name="MacKenzie S."/>
            <person name="Amaro C."/>
        </authorList>
    </citation>
    <scope>NUCLEOTIDE SEQUENCE</scope>
</reference>
<evidence type="ECO:0000256" key="1">
    <source>
        <dbReference type="SAM" id="Phobius"/>
    </source>
</evidence>